<gene>
    <name evidence="2" type="ORF">AKAW2_11911A</name>
</gene>
<reference evidence="2" key="1">
    <citation type="submission" date="2021-01" db="EMBL/GenBank/DDBJ databases">
        <authorList>
            <consortium name="Aspergillus luchuensis mut. kawachii IFO 4304 genome sequencing consortium"/>
            <person name="Kazuki M."/>
            <person name="Futagami T."/>
        </authorList>
    </citation>
    <scope>NUCLEOTIDE SEQUENCE</scope>
    <source>
        <strain evidence="2">IFO 4308</strain>
    </source>
</reference>
<evidence type="ECO:0000313" key="3">
    <source>
        <dbReference type="Proteomes" id="UP000661280"/>
    </source>
</evidence>
<dbReference type="KEGG" id="aluc:AKAW2_11911A"/>
<dbReference type="GeneID" id="64956190"/>
<protein>
    <submittedName>
        <fullName evidence="2">Uncharacterized protein</fullName>
    </submittedName>
</protein>
<dbReference type="Proteomes" id="UP000661280">
    <property type="component" value="Chromosome 1"/>
</dbReference>
<organism evidence="2 3">
    <name type="scientific">Aspergillus kawachii</name>
    <name type="common">White koji mold</name>
    <name type="synonym">Aspergillus awamori var. kawachi</name>
    <dbReference type="NCBI Taxonomy" id="1069201"/>
    <lineage>
        <taxon>Eukaryota</taxon>
        <taxon>Fungi</taxon>
        <taxon>Dikarya</taxon>
        <taxon>Ascomycota</taxon>
        <taxon>Pezizomycotina</taxon>
        <taxon>Eurotiomycetes</taxon>
        <taxon>Eurotiomycetidae</taxon>
        <taxon>Eurotiales</taxon>
        <taxon>Aspergillaceae</taxon>
        <taxon>Aspergillus</taxon>
        <taxon>Aspergillus subgen. Circumdati</taxon>
    </lineage>
</organism>
<dbReference type="EMBL" id="AP024425">
    <property type="protein sequence ID" value="BCR94865.1"/>
    <property type="molecule type" value="Genomic_DNA"/>
</dbReference>
<keyword evidence="1" id="KW-0175">Coiled coil</keyword>
<proteinExistence type="predicted"/>
<feature type="coiled-coil region" evidence="1">
    <location>
        <begin position="105"/>
        <end position="157"/>
    </location>
</feature>
<dbReference type="OrthoDB" id="2156052at2759"/>
<name>A0A7R7ZU77_ASPKA</name>
<accession>A0A7R7ZU77</accession>
<evidence type="ECO:0000256" key="1">
    <source>
        <dbReference type="SAM" id="Coils"/>
    </source>
</evidence>
<evidence type="ECO:0000313" key="2">
    <source>
        <dbReference type="EMBL" id="BCR94865.1"/>
    </source>
</evidence>
<sequence length="340" mass="38623">MDLTCVSTIRVSPFVVGVLRCLFLYRAFRSTLRNSSIVCFCHSNGCIFFTFPIVYPHIMGGDSSPEYKTPPERVFEAYSAASAANTTADAAIQCRVPGESADTTLQRARAAIQIAEEDRLRAQEKAKEARKEGERLIEELEAERERLREELEVERERSRRTTFGELLQYCHIIFSQPVRVENLTRCTKGKIPQPRGKYCPLKLELWENCDTEQQEIYRAVLNYFEPPGSAALRLFTPHLGLESMGEYFDRPISSERDVAALEQFTVESQVQKILAELCNIPAARDKFQLGSGVRFDSHANCLDDVEADKEQDRTAEKHYIARIRDQTSIASTKSTVTMTT</sequence>
<dbReference type="RefSeq" id="XP_041538631.1">
    <property type="nucleotide sequence ID" value="XM_041684448.1"/>
</dbReference>
<dbReference type="AlphaFoldDB" id="A0A7R7ZU77"/>
<reference evidence="2" key="2">
    <citation type="submission" date="2021-02" db="EMBL/GenBank/DDBJ databases">
        <title>Aspergillus luchuensis mut. kawachii IFO 4304 genome sequence.</title>
        <authorList>
            <person name="Mori K."/>
            <person name="Kadooka C."/>
            <person name="Goto M."/>
            <person name="Futagami T."/>
        </authorList>
    </citation>
    <scope>NUCLEOTIDE SEQUENCE</scope>
    <source>
        <strain evidence="2">IFO 4308</strain>
    </source>
</reference>
<keyword evidence="3" id="KW-1185">Reference proteome</keyword>